<keyword evidence="3" id="KW-0804">Transcription</keyword>
<dbReference type="EMBL" id="CP041241">
    <property type="protein sequence ID" value="QLL65050.1"/>
    <property type="molecule type" value="Genomic_DNA"/>
</dbReference>
<keyword evidence="2" id="KW-0238">DNA-binding</keyword>
<evidence type="ECO:0000313" key="4">
    <source>
        <dbReference type="EMBL" id="QLL65050.1"/>
    </source>
</evidence>
<keyword evidence="5" id="KW-1185">Reference proteome</keyword>
<dbReference type="InterPro" id="IPR009057">
    <property type="entry name" value="Homeodomain-like_sf"/>
</dbReference>
<accession>A0A859QQN2</accession>
<evidence type="ECO:0000256" key="1">
    <source>
        <dbReference type="ARBA" id="ARBA00023015"/>
    </source>
</evidence>
<dbReference type="PROSITE" id="PS01124">
    <property type="entry name" value="HTH_ARAC_FAMILY_2"/>
    <property type="match status" value="1"/>
</dbReference>
<name>A0A859QQN2_9HYPH</name>
<dbReference type="SUPFAM" id="SSF46689">
    <property type="entry name" value="Homeodomain-like"/>
    <property type="match status" value="2"/>
</dbReference>
<dbReference type="GO" id="GO:0003700">
    <property type="term" value="F:DNA-binding transcription factor activity"/>
    <property type="evidence" value="ECO:0007669"/>
    <property type="project" value="InterPro"/>
</dbReference>
<evidence type="ECO:0000313" key="5">
    <source>
        <dbReference type="Proteomes" id="UP000510721"/>
    </source>
</evidence>
<dbReference type="Proteomes" id="UP000510721">
    <property type="component" value="Plasmid pEmeITTGR7c"/>
</dbReference>
<dbReference type="SMART" id="SM00342">
    <property type="entry name" value="HTH_ARAC"/>
    <property type="match status" value="1"/>
</dbReference>
<protein>
    <submittedName>
        <fullName evidence="4">AraC family transcriptional regulator</fullName>
    </submittedName>
</protein>
<dbReference type="Pfam" id="PF12833">
    <property type="entry name" value="HTH_18"/>
    <property type="match status" value="1"/>
</dbReference>
<dbReference type="PANTHER" id="PTHR43436:SF1">
    <property type="entry name" value="TRANSCRIPTIONAL REGULATORY PROTEIN"/>
    <property type="match status" value="1"/>
</dbReference>
<dbReference type="RefSeq" id="WP_180943515.1">
    <property type="nucleotide sequence ID" value="NZ_CP041241.1"/>
</dbReference>
<dbReference type="AlphaFoldDB" id="A0A859QQN2"/>
<sequence>MTDSLLRAVRRHTEAYSDPTGLARTPIPGLITIRQTTKSELQYAINRPLVCLVVQGTKQISLGDQTFTHQAGATLLITADVPTVSRIARASPTEPYLSLALYLDPTVIAELSVEMKVAREGKNVPLRIDPTDQEVADTALRLMRLLERPESVPVLQAQLIREMHYWLLSGRHGTAVRQLGCQESHAQRIARAVALIREEYAKPLPVERLAEAARMSASSFHQHFRAITTLSPLQFQKQLRLIEARRLMLAEGASASHAAYTVGYESVPQFTREYGRMFGLSPVKHIKAAKGGLEAAA</sequence>
<keyword evidence="1" id="KW-0805">Transcription regulation</keyword>
<dbReference type="Pfam" id="PF06719">
    <property type="entry name" value="AraC_N"/>
    <property type="match status" value="1"/>
</dbReference>
<dbReference type="InterPro" id="IPR009594">
    <property type="entry name" value="Tscrpt_reg_HTH_AraC_N"/>
</dbReference>
<dbReference type="InterPro" id="IPR018060">
    <property type="entry name" value="HTH_AraC"/>
</dbReference>
<reference evidence="4 5" key="1">
    <citation type="submission" date="2019-06" db="EMBL/GenBank/DDBJ databases">
        <title>Complete genome sequence of Ensifer mexicanus ITTG R7 isolated from nodules of Acacia angustissima (Mill.) Kuntze.</title>
        <authorList>
            <person name="Rincon-Rosales R."/>
            <person name="Rogel M.A."/>
            <person name="Guerrero G."/>
            <person name="Rincon-Molina C.I."/>
            <person name="Lopez-Lopez A."/>
            <person name="Martinez-Romero E."/>
        </authorList>
    </citation>
    <scope>NUCLEOTIDE SEQUENCE [LARGE SCALE GENOMIC DNA]</scope>
    <source>
        <strain evidence="4 5">ITTG R7</strain>
        <plasmid evidence="5">pemeittgr7c</plasmid>
    </source>
</reference>
<dbReference type="KEGG" id="emx:FKV68_27180"/>
<gene>
    <name evidence="4" type="ORF">FKV68_27180</name>
</gene>
<dbReference type="PANTHER" id="PTHR43436">
    <property type="entry name" value="ARAC-FAMILY TRANSCRIPTIONAL REGULATOR"/>
    <property type="match status" value="1"/>
</dbReference>
<evidence type="ECO:0000256" key="2">
    <source>
        <dbReference type="ARBA" id="ARBA00023125"/>
    </source>
</evidence>
<keyword evidence="4" id="KW-0614">Plasmid</keyword>
<organism evidence="4 5">
    <name type="scientific">Sinorhizobium mexicanum</name>
    <dbReference type="NCBI Taxonomy" id="375549"/>
    <lineage>
        <taxon>Bacteria</taxon>
        <taxon>Pseudomonadati</taxon>
        <taxon>Pseudomonadota</taxon>
        <taxon>Alphaproteobacteria</taxon>
        <taxon>Hyphomicrobiales</taxon>
        <taxon>Rhizobiaceae</taxon>
        <taxon>Sinorhizobium/Ensifer group</taxon>
        <taxon>Sinorhizobium</taxon>
    </lineage>
</organism>
<dbReference type="GO" id="GO:0043565">
    <property type="term" value="F:sequence-specific DNA binding"/>
    <property type="evidence" value="ECO:0007669"/>
    <property type="project" value="InterPro"/>
</dbReference>
<proteinExistence type="predicted"/>
<dbReference type="InterPro" id="IPR037923">
    <property type="entry name" value="HTH-like"/>
</dbReference>
<geneLocation type="plasmid" evidence="5">
    <name>pemeittgr7c</name>
</geneLocation>
<dbReference type="SUPFAM" id="SSF51215">
    <property type="entry name" value="Regulatory protein AraC"/>
    <property type="match status" value="1"/>
</dbReference>
<evidence type="ECO:0000256" key="3">
    <source>
        <dbReference type="ARBA" id="ARBA00023163"/>
    </source>
</evidence>
<dbReference type="Gene3D" id="1.10.10.60">
    <property type="entry name" value="Homeodomain-like"/>
    <property type="match status" value="1"/>
</dbReference>